<dbReference type="AlphaFoldDB" id="A0A5K3F181"/>
<evidence type="ECO:0000313" key="1">
    <source>
        <dbReference type="WBParaSite" id="MCU_004156-RA"/>
    </source>
</evidence>
<dbReference type="InterPro" id="IPR035940">
    <property type="entry name" value="CAP_sf"/>
</dbReference>
<proteinExistence type="predicted"/>
<accession>A0A5K3F181</accession>
<dbReference type="WBParaSite" id="MCU_004156-RA">
    <property type="protein sequence ID" value="MCU_004156-RA"/>
    <property type="gene ID" value="MCU_004156"/>
</dbReference>
<organism evidence="1">
    <name type="scientific">Mesocestoides corti</name>
    <name type="common">Flatworm</name>
    <dbReference type="NCBI Taxonomy" id="53468"/>
    <lineage>
        <taxon>Eukaryota</taxon>
        <taxon>Metazoa</taxon>
        <taxon>Spiralia</taxon>
        <taxon>Lophotrochozoa</taxon>
        <taxon>Platyhelminthes</taxon>
        <taxon>Cestoda</taxon>
        <taxon>Eucestoda</taxon>
        <taxon>Cyclophyllidea</taxon>
        <taxon>Mesocestoididae</taxon>
        <taxon>Mesocestoides</taxon>
    </lineage>
</organism>
<reference evidence="1" key="1">
    <citation type="submission" date="2019-11" db="UniProtKB">
        <authorList>
            <consortium name="WormBaseParasite"/>
        </authorList>
    </citation>
    <scope>IDENTIFICATION</scope>
</reference>
<name>A0A5K3F181_MESCO</name>
<sequence length="112" mass="11921">MMLAQSREVGCAVLECPTSGHVVGCLYDPGVKVPDIRPYEVGTSCTNCPKDFECYRKQCKEKSTPDRANSLLELSQPTQSALTKAASSSSASPMIATLKILACVLLPALSLV</sequence>
<protein>
    <submittedName>
        <fullName evidence="1">SCP domain-containing protein</fullName>
    </submittedName>
</protein>
<dbReference type="SUPFAM" id="SSF55797">
    <property type="entry name" value="PR-1-like"/>
    <property type="match status" value="1"/>
</dbReference>
<dbReference type="Gene3D" id="3.40.33.10">
    <property type="entry name" value="CAP"/>
    <property type="match status" value="1"/>
</dbReference>